<dbReference type="SUPFAM" id="SSF51556">
    <property type="entry name" value="Metallo-dependent hydrolases"/>
    <property type="match status" value="1"/>
</dbReference>
<evidence type="ECO:0000259" key="8">
    <source>
        <dbReference type="Pfam" id="PF01979"/>
    </source>
</evidence>
<comment type="subcellular location">
    <subcellularLocation>
        <location evidence="7">Cytoplasm</location>
    </subcellularLocation>
</comment>
<comment type="function">
    <text evidence="7">Catalyzes the hydrolytic cleavage of the carbon-nitrogen bond in imidazolone-5-propanoate to yield N-formimidoyl-L-glutamate. It is the third step in the universal histidine degradation pathway.</text>
</comment>
<feature type="binding site" evidence="7">
    <location>
        <position position="317"/>
    </location>
    <ligand>
        <name>Fe(3+)</name>
        <dbReference type="ChEBI" id="CHEBI:29034"/>
    </ligand>
</feature>
<dbReference type="Gene3D" id="2.30.40.10">
    <property type="entry name" value="Urease, subunit C, domain 1"/>
    <property type="match status" value="1"/>
</dbReference>
<name>A0ABX9AQV9_9ENTR</name>
<feature type="binding site" evidence="7">
    <location>
        <position position="144"/>
    </location>
    <ligand>
        <name>N-formimidoyl-L-glutamate</name>
        <dbReference type="ChEBI" id="CHEBI:58928"/>
    </ligand>
</feature>
<feature type="binding site" evidence="7">
    <location>
        <position position="245"/>
    </location>
    <ligand>
        <name>4-imidazolone-5-propanoate</name>
        <dbReference type="ChEBI" id="CHEBI:77893"/>
    </ligand>
</feature>
<evidence type="ECO:0000256" key="7">
    <source>
        <dbReference type="HAMAP-Rule" id="MF_00372"/>
    </source>
</evidence>
<feature type="binding site" evidence="7">
    <location>
        <position position="72"/>
    </location>
    <ligand>
        <name>Fe(3+)</name>
        <dbReference type="ChEBI" id="CHEBI:29034"/>
    </ligand>
</feature>
<gene>
    <name evidence="7 9" type="primary">hutI</name>
    <name evidence="9" type="ORF">K6K13_19680</name>
</gene>
<feature type="binding site" evidence="7">
    <location>
        <position position="177"/>
    </location>
    <ligand>
        <name>4-imidazolone-5-propanoate</name>
        <dbReference type="ChEBI" id="CHEBI:77893"/>
    </ligand>
</feature>
<reference evidence="9 10" key="1">
    <citation type="submission" date="2021-08" db="EMBL/GenBank/DDBJ databases">
        <title>Culture and genomic analysis of Symbiopectobacterium purcellii sp. nov. gen. nov., isolated from the leafhopper Empoasca decipiens.</title>
        <authorList>
            <person name="Nadal-Jimenez P."/>
            <person name="Siozios S."/>
            <person name="Halliday N."/>
            <person name="Camara M."/>
            <person name="Hurst G.D.D."/>
        </authorList>
    </citation>
    <scope>NUCLEOTIDE SEQUENCE [LARGE SCALE GENOMIC DNA]</scope>
    <source>
        <strain evidence="9 10">SyEd1</strain>
    </source>
</reference>
<dbReference type="InterPro" id="IPR011059">
    <property type="entry name" value="Metal-dep_hydrolase_composite"/>
</dbReference>
<dbReference type="EC" id="3.5.2.7" evidence="1 7"/>
<dbReference type="GO" id="GO:0050480">
    <property type="term" value="F:imidazolonepropionase activity"/>
    <property type="evidence" value="ECO:0007669"/>
    <property type="project" value="UniProtKB-EC"/>
</dbReference>
<feature type="binding site" evidence="7">
    <location>
        <position position="321"/>
    </location>
    <ligand>
        <name>N-formimidoyl-L-glutamate</name>
        <dbReference type="ChEBI" id="CHEBI:58928"/>
    </ligand>
</feature>
<comment type="pathway">
    <text evidence="7">Amino-acid degradation; L-histidine degradation into L-glutamate; N-formimidoyl-L-glutamate from L-histidine: step 3/3.</text>
</comment>
<evidence type="ECO:0000313" key="9">
    <source>
        <dbReference type="EMBL" id="QZN95390.1"/>
    </source>
</evidence>
<feature type="binding site" evidence="7">
    <location>
        <position position="242"/>
    </location>
    <ligand>
        <name>Fe(3+)</name>
        <dbReference type="ChEBI" id="CHEBI:29034"/>
    </ligand>
</feature>
<feature type="binding site" evidence="7">
    <location>
        <position position="319"/>
    </location>
    <ligand>
        <name>N-formimidoyl-L-glutamate</name>
        <dbReference type="ChEBI" id="CHEBI:58928"/>
    </ligand>
</feature>
<comment type="similarity">
    <text evidence="7">Belongs to the metallo-dependent hydrolases superfamily. HutI family.</text>
</comment>
<keyword evidence="10" id="KW-1185">Reference proteome</keyword>
<comment type="cofactor">
    <cofactor evidence="7">
        <name>Zn(2+)</name>
        <dbReference type="ChEBI" id="CHEBI:29105"/>
    </cofactor>
    <cofactor evidence="7">
        <name>Fe(3+)</name>
        <dbReference type="ChEBI" id="CHEBI:29034"/>
    </cofactor>
    <text evidence="7">Binds 1 zinc or iron ion per subunit.</text>
</comment>
<sequence>MTQRLSCDSLWLGADLVTLRDGRYQIIHDGALAVAEGKIAWAGPQAQLPAYNADTTTHFDGGIITPGFIDCHTHLMFGGDRSDEFEQRLNGVSYADIAANGGGILSTVRATRAATEQQLVESARQRLALLLAEGVTTVEIKSGYGLDIDSEVKMLRAIRQLAAQVPAQVVATCLAAHAVPPEYAGRADAWITTLSDQLLPQVAREQLADAVDAFCEHLAFSPAQVKTLFNTATQLGLPVKLHAEQLSALGGSALAARYHALSADHLEYLTEEDVQAMAASGTVAVLLPGAFYLPRETQRPPVELLRQYGVPMAIASDANPGTSPALSLRLMLNMACTLFRLTPEEALAGVTYHAAKALGQQASHGSLEVGKVADFVHWPIARPAELTYWLGGQLPCTTVYRGSVRHGTV</sequence>
<dbReference type="CDD" id="cd01296">
    <property type="entry name" value="Imidazolone-5PH"/>
    <property type="match status" value="1"/>
</dbReference>
<dbReference type="HAMAP" id="MF_00372">
    <property type="entry name" value="HutI"/>
    <property type="match status" value="1"/>
</dbReference>
<feature type="binding site" evidence="7">
    <location>
        <position position="242"/>
    </location>
    <ligand>
        <name>Zn(2+)</name>
        <dbReference type="ChEBI" id="CHEBI:29105"/>
    </ligand>
</feature>
<dbReference type="EMBL" id="CP081864">
    <property type="protein sequence ID" value="QZN95390.1"/>
    <property type="molecule type" value="Genomic_DNA"/>
</dbReference>
<feature type="domain" description="Amidohydrolase-related" evidence="8">
    <location>
        <begin position="63"/>
        <end position="378"/>
    </location>
</feature>
<dbReference type="NCBIfam" id="TIGR01224">
    <property type="entry name" value="hutI"/>
    <property type="match status" value="1"/>
</dbReference>
<evidence type="ECO:0000256" key="4">
    <source>
        <dbReference type="ARBA" id="ARBA00022808"/>
    </source>
</evidence>
<keyword evidence="2 7" id="KW-0479">Metal-binding</keyword>
<dbReference type="PANTHER" id="PTHR42752">
    <property type="entry name" value="IMIDAZOLONEPROPIONASE"/>
    <property type="match status" value="1"/>
</dbReference>
<evidence type="ECO:0000256" key="3">
    <source>
        <dbReference type="ARBA" id="ARBA00022801"/>
    </source>
</evidence>
<evidence type="ECO:0000313" key="10">
    <source>
        <dbReference type="Proteomes" id="UP000825886"/>
    </source>
</evidence>
<feature type="binding site" evidence="7">
    <location>
        <position position="322"/>
    </location>
    <ligand>
        <name>4-imidazolone-5-propanoate</name>
        <dbReference type="ChEBI" id="CHEBI:77893"/>
    </ligand>
</feature>
<evidence type="ECO:0000256" key="6">
    <source>
        <dbReference type="ARBA" id="ARBA00023004"/>
    </source>
</evidence>
<organism evidence="9 10">
    <name type="scientific">Symbiopectobacterium purcellii</name>
    <dbReference type="NCBI Taxonomy" id="2871826"/>
    <lineage>
        <taxon>Bacteria</taxon>
        <taxon>Pseudomonadati</taxon>
        <taxon>Pseudomonadota</taxon>
        <taxon>Gammaproteobacteria</taxon>
        <taxon>Enterobacterales</taxon>
        <taxon>Enterobacteriaceae</taxon>
    </lineage>
</organism>
<keyword evidence="4 7" id="KW-0369">Histidine metabolism</keyword>
<dbReference type="RefSeq" id="WP_222158490.1">
    <property type="nucleotide sequence ID" value="NZ_CP081864.1"/>
</dbReference>
<feature type="binding site" evidence="7">
    <location>
        <position position="144"/>
    </location>
    <ligand>
        <name>4-imidazolone-5-propanoate</name>
        <dbReference type="ChEBI" id="CHEBI:77893"/>
    </ligand>
</feature>
<dbReference type="SUPFAM" id="SSF51338">
    <property type="entry name" value="Composite domain of metallo-dependent hydrolases"/>
    <property type="match status" value="1"/>
</dbReference>
<evidence type="ECO:0000256" key="1">
    <source>
        <dbReference type="ARBA" id="ARBA00012864"/>
    </source>
</evidence>
<feature type="binding site" evidence="7">
    <location>
        <position position="72"/>
    </location>
    <ligand>
        <name>Zn(2+)</name>
        <dbReference type="ChEBI" id="CHEBI:29105"/>
    </ligand>
</feature>
<accession>A0ABX9AQV9</accession>
<feature type="binding site" evidence="7">
    <location>
        <position position="74"/>
    </location>
    <ligand>
        <name>Fe(3+)</name>
        <dbReference type="ChEBI" id="CHEBI:29034"/>
    </ligand>
</feature>
<dbReference type="InterPro" id="IPR032466">
    <property type="entry name" value="Metal_Hydrolase"/>
</dbReference>
<dbReference type="Pfam" id="PF01979">
    <property type="entry name" value="Amidohydro_1"/>
    <property type="match status" value="1"/>
</dbReference>
<feature type="binding site" evidence="7">
    <location>
        <position position="81"/>
    </location>
    <ligand>
        <name>4-imidazolone-5-propanoate</name>
        <dbReference type="ChEBI" id="CHEBI:77893"/>
    </ligand>
</feature>
<keyword evidence="5 7" id="KW-0862">Zinc</keyword>
<keyword evidence="6 7" id="KW-0408">Iron</keyword>
<evidence type="ECO:0000256" key="5">
    <source>
        <dbReference type="ARBA" id="ARBA00022833"/>
    </source>
</evidence>
<feature type="binding site" evidence="7">
    <location>
        <position position="317"/>
    </location>
    <ligand>
        <name>Zn(2+)</name>
        <dbReference type="ChEBI" id="CHEBI:29105"/>
    </ligand>
</feature>
<protein>
    <recommendedName>
        <fullName evidence="1 7">Imidazolonepropionase</fullName>
        <ecNumber evidence="1 7">3.5.2.7</ecNumber>
    </recommendedName>
    <alternativeName>
        <fullName evidence="7">Imidazolone-5-propionate hydrolase</fullName>
    </alternativeName>
</protein>
<keyword evidence="3 7" id="KW-0378">Hydrolase</keyword>
<dbReference type="InterPro" id="IPR005920">
    <property type="entry name" value="HutI"/>
</dbReference>
<dbReference type="Gene3D" id="3.20.20.140">
    <property type="entry name" value="Metal-dependent hydrolases"/>
    <property type="match status" value="1"/>
</dbReference>
<dbReference type="InterPro" id="IPR006680">
    <property type="entry name" value="Amidohydro-rel"/>
</dbReference>
<comment type="catalytic activity">
    <reaction evidence="7">
        <text>4-imidazolone-5-propanoate + H2O = N-formimidoyl-L-glutamate</text>
        <dbReference type="Rhea" id="RHEA:23660"/>
        <dbReference type="ChEBI" id="CHEBI:15377"/>
        <dbReference type="ChEBI" id="CHEBI:58928"/>
        <dbReference type="ChEBI" id="CHEBI:77893"/>
        <dbReference type="EC" id="3.5.2.7"/>
    </reaction>
</comment>
<dbReference type="PANTHER" id="PTHR42752:SF1">
    <property type="entry name" value="IMIDAZOLONEPROPIONASE-RELATED"/>
    <property type="match status" value="1"/>
</dbReference>
<proteinExistence type="inferred from homology"/>
<dbReference type="Proteomes" id="UP000825886">
    <property type="component" value="Chromosome"/>
</dbReference>
<evidence type="ECO:0000256" key="2">
    <source>
        <dbReference type="ARBA" id="ARBA00022723"/>
    </source>
</evidence>
<keyword evidence="7" id="KW-0963">Cytoplasm</keyword>
<feature type="binding site" evidence="7">
    <location>
        <position position="74"/>
    </location>
    <ligand>
        <name>Zn(2+)</name>
        <dbReference type="ChEBI" id="CHEBI:29105"/>
    </ligand>
</feature>